<feature type="non-terminal residue" evidence="1">
    <location>
        <position position="1"/>
    </location>
</feature>
<protein>
    <recommendedName>
        <fullName evidence="3">CCHC-type domain-containing protein</fullName>
    </recommendedName>
</protein>
<proteinExistence type="predicted"/>
<sequence>KCRACNQFGHVEKVCKITHDTAIFKELNQSDVLFVFEINQNFLSVGQMLEKNYWLCYKNMRCTIFDPSRCEFMSI</sequence>
<name>A0A151QSP5_CAJCA</name>
<evidence type="ECO:0000313" key="2">
    <source>
        <dbReference type="Proteomes" id="UP000075243"/>
    </source>
</evidence>
<organism evidence="1 2">
    <name type="scientific">Cajanus cajan</name>
    <name type="common">Pigeon pea</name>
    <name type="synonym">Cajanus indicus</name>
    <dbReference type="NCBI Taxonomy" id="3821"/>
    <lineage>
        <taxon>Eukaryota</taxon>
        <taxon>Viridiplantae</taxon>
        <taxon>Streptophyta</taxon>
        <taxon>Embryophyta</taxon>
        <taxon>Tracheophyta</taxon>
        <taxon>Spermatophyta</taxon>
        <taxon>Magnoliopsida</taxon>
        <taxon>eudicotyledons</taxon>
        <taxon>Gunneridae</taxon>
        <taxon>Pentapetalae</taxon>
        <taxon>rosids</taxon>
        <taxon>fabids</taxon>
        <taxon>Fabales</taxon>
        <taxon>Fabaceae</taxon>
        <taxon>Papilionoideae</taxon>
        <taxon>50 kb inversion clade</taxon>
        <taxon>NPAAA clade</taxon>
        <taxon>indigoferoid/millettioid clade</taxon>
        <taxon>Phaseoleae</taxon>
        <taxon>Cajanus</taxon>
    </lineage>
</organism>
<dbReference type="Proteomes" id="UP000075243">
    <property type="component" value="Unassembled WGS sequence"/>
</dbReference>
<gene>
    <name evidence="1" type="ORF">KK1_045889</name>
</gene>
<reference evidence="1" key="1">
    <citation type="journal article" date="2012" name="Nat. Biotechnol.">
        <title>Draft genome sequence of pigeonpea (Cajanus cajan), an orphan legume crop of resource-poor farmers.</title>
        <authorList>
            <person name="Varshney R.K."/>
            <person name="Chen W."/>
            <person name="Li Y."/>
            <person name="Bharti A.K."/>
            <person name="Saxena R.K."/>
            <person name="Schlueter J.A."/>
            <person name="Donoghue M.T."/>
            <person name="Azam S."/>
            <person name="Fan G."/>
            <person name="Whaley A.M."/>
            <person name="Farmer A.D."/>
            <person name="Sheridan J."/>
            <person name="Iwata A."/>
            <person name="Tuteja R."/>
            <person name="Penmetsa R.V."/>
            <person name="Wu W."/>
            <person name="Upadhyaya H.D."/>
            <person name="Yang S.P."/>
            <person name="Shah T."/>
            <person name="Saxena K.B."/>
            <person name="Michael T."/>
            <person name="McCombie W.R."/>
            <person name="Yang B."/>
            <person name="Zhang G."/>
            <person name="Yang H."/>
            <person name="Wang J."/>
            <person name="Spillane C."/>
            <person name="Cook D.R."/>
            <person name="May G.D."/>
            <person name="Xu X."/>
            <person name="Jackson S.A."/>
        </authorList>
    </citation>
    <scope>NUCLEOTIDE SEQUENCE [LARGE SCALE GENOMIC DNA]</scope>
</reference>
<accession>A0A151QSP5</accession>
<dbReference type="Gramene" id="C.cajan_44178.t">
    <property type="protein sequence ID" value="C.cajan_44178.t"/>
    <property type="gene ID" value="C.cajan_44178"/>
</dbReference>
<dbReference type="EMBL" id="KQ484944">
    <property type="protein sequence ID" value="KYP33274.1"/>
    <property type="molecule type" value="Genomic_DNA"/>
</dbReference>
<evidence type="ECO:0000313" key="1">
    <source>
        <dbReference type="EMBL" id="KYP33274.1"/>
    </source>
</evidence>
<dbReference type="AlphaFoldDB" id="A0A151QSP5"/>
<keyword evidence="2" id="KW-1185">Reference proteome</keyword>
<evidence type="ECO:0008006" key="3">
    <source>
        <dbReference type="Google" id="ProtNLM"/>
    </source>
</evidence>